<dbReference type="AlphaFoldDB" id="H0EC29"/>
<evidence type="ECO:0000256" key="5">
    <source>
        <dbReference type="SAM" id="MobiDB-lite"/>
    </source>
</evidence>
<gene>
    <name evidence="7" type="ORF">PAI11_44140</name>
</gene>
<feature type="domain" description="RNA polymerase sigma factor 70 region 4 type 2" evidence="6">
    <location>
        <begin position="105"/>
        <end position="154"/>
    </location>
</feature>
<keyword evidence="4" id="KW-0804">Transcription</keyword>
<dbReference type="InterPro" id="IPR013324">
    <property type="entry name" value="RNA_pol_sigma_r3/r4-like"/>
</dbReference>
<dbReference type="GO" id="GO:0003677">
    <property type="term" value="F:DNA binding"/>
    <property type="evidence" value="ECO:0007669"/>
    <property type="project" value="InterPro"/>
</dbReference>
<dbReference type="PANTHER" id="PTHR43133:SF25">
    <property type="entry name" value="RNA POLYMERASE SIGMA FACTOR RFAY-RELATED"/>
    <property type="match status" value="1"/>
</dbReference>
<comment type="similarity">
    <text evidence="1">Belongs to the sigma-70 factor family. ECF subfamily.</text>
</comment>
<accession>H0EC29</accession>
<dbReference type="InterPro" id="IPR036388">
    <property type="entry name" value="WH-like_DNA-bd_sf"/>
</dbReference>
<evidence type="ECO:0000256" key="3">
    <source>
        <dbReference type="ARBA" id="ARBA00023082"/>
    </source>
</evidence>
<dbReference type="SUPFAM" id="SSF88659">
    <property type="entry name" value="Sigma3 and sigma4 domains of RNA polymerase sigma factors"/>
    <property type="match status" value="1"/>
</dbReference>
<dbReference type="InterPro" id="IPR013249">
    <property type="entry name" value="RNA_pol_sigma70_r4_t2"/>
</dbReference>
<evidence type="ECO:0000256" key="4">
    <source>
        <dbReference type="ARBA" id="ARBA00023163"/>
    </source>
</evidence>
<dbReference type="SUPFAM" id="SSF88946">
    <property type="entry name" value="Sigma2 domain of RNA polymerase sigma factors"/>
    <property type="match status" value="1"/>
</dbReference>
<proteinExistence type="inferred from homology"/>
<name>H0EC29_9ACTN</name>
<dbReference type="InterPro" id="IPR013325">
    <property type="entry name" value="RNA_pol_sigma_r2"/>
</dbReference>
<keyword evidence="2" id="KW-0805">Transcription regulation</keyword>
<protein>
    <submittedName>
        <fullName evidence="7">Putative RNA polymerase ECF-subfamily sigma factor</fullName>
    </submittedName>
</protein>
<evidence type="ECO:0000259" key="6">
    <source>
        <dbReference type="Pfam" id="PF08281"/>
    </source>
</evidence>
<evidence type="ECO:0000256" key="1">
    <source>
        <dbReference type="ARBA" id="ARBA00010641"/>
    </source>
</evidence>
<dbReference type="OrthoDB" id="3747638at2"/>
<dbReference type="Gene3D" id="1.10.1740.10">
    <property type="match status" value="1"/>
</dbReference>
<dbReference type="GO" id="GO:0016987">
    <property type="term" value="F:sigma factor activity"/>
    <property type="evidence" value="ECO:0007669"/>
    <property type="project" value="UniProtKB-KW"/>
</dbReference>
<dbReference type="GO" id="GO:0006352">
    <property type="term" value="P:DNA-templated transcription initiation"/>
    <property type="evidence" value="ECO:0007669"/>
    <property type="project" value="InterPro"/>
</dbReference>
<feature type="region of interest" description="Disordered" evidence="5">
    <location>
        <begin position="171"/>
        <end position="190"/>
    </location>
</feature>
<feature type="compositionally biased region" description="Low complexity" evidence="5">
    <location>
        <begin position="174"/>
        <end position="183"/>
    </location>
</feature>
<dbReference type="InterPro" id="IPR039425">
    <property type="entry name" value="RNA_pol_sigma-70-like"/>
</dbReference>
<evidence type="ECO:0000313" key="7">
    <source>
        <dbReference type="EMBL" id="EHN08765.1"/>
    </source>
</evidence>
<dbReference type="RefSeq" id="WP_007579515.1">
    <property type="nucleotide sequence ID" value="NZ_AGUD01000331.1"/>
</dbReference>
<dbReference type="EMBL" id="AGUD01000331">
    <property type="protein sequence ID" value="EHN08765.1"/>
    <property type="molecule type" value="Genomic_DNA"/>
</dbReference>
<sequence length="190" mass="21336">MTSTDRTRAIAFERLFAQHYAEVVAYGHRRASADVAEDVAEETFLVAWRELEDLPEDTLPWLLAVAGRTLVGYREAAERREALLDRLAVVPERHHDDRFRISTTLRSELQLLSPVELEALLLVAWEELSPARAAIAAGCSRAAFRVRLHRARRRVGEALEASWRRTGQVTGEHAVVPAPAPASDDPRTPR</sequence>
<dbReference type="PANTHER" id="PTHR43133">
    <property type="entry name" value="RNA POLYMERASE ECF-TYPE SIGMA FACTO"/>
    <property type="match status" value="1"/>
</dbReference>
<organism evidence="7 8">
    <name type="scientific">Patulibacter medicamentivorans</name>
    <dbReference type="NCBI Taxonomy" id="1097667"/>
    <lineage>
        <taxon>Bacteria</taxon>
        <taxon>Bacillati</taxon>
        <taxon>Actinomycetota</taxon>
        <taxon>Thermoleophilia</taxon>
        <taxon>Solirubrobacterales</taxon>
        <taxon>Patulibacteraceae</taxon>
        <taxon>Patulibacter</taxon>
    </lineage>
</organism>
<dbReference type="Proteomes" id="UP000005143">
    <property type="component" value="Unassembled WGS sequence"/>
</dbReference>
<reference evidence="7 8" key="1">
    <citation type="journal article" date="2013" name="Biodegradation">
        <title>Quantitative proteomic analysis of ibuprofen-degrading Patulibacter sp. strain I11.</title>
        <authorList>
            <person name="Almeida B."/>
            <person name="Kjeldal H."/>
            <person name="Lolas I."/>
            <person name="Knudsen A.D."/>
            <person name="Carvalho G."/>
            <person name="Nielsen K.L."/>
            <person name="Barreto Crespo M.T."/>
            <person name="Stensballe A."/>
            <person name="Nielsen J.L."/>
        </authorList>
    </citation>
    <scope>NUCLEOTIDE SEQUENCE [LARGE SCALE GENOMIC DNA]</scope>
    <source>
        <strain evidence="7 8">I11</strain>
    </source>
</reference>
<evidence type="ECO:0000256" key="2">
    <source>
        <dbReference type="ARBA" id="ARBA00023015"/>
    </source>
</evidence>
<dbReference type="Pfam" id="PF08281">
    <property type="entry name" value="Sigma70_r4_2"/>
    <property type="match status" value="1"/>
</dbReference>
<evidence type="ECO:0000313" key="8">
    <source>
        <dbReference type="Proteomes" id="UP000005143"/>
    </source>
</evidence>
<keyword evidence="8" id="KW-1185">Reference proteome</keyword>
<dbReference type="Gene3D" id="1.10.10.10">
    <property type="entry name" value="Winged helix-like DNA-binding domain superfamily/Winged helix DNA-binding domain"/>
    <property type="match status" value="1"/>
</dbReference>
<keyword evidence="3" id="KW-0731">Sigma factor</keyword>
<comment type="caution">
    <text evidence="7">The sequence shown here is derived from an EMBL/GenBank/DDBJ whole genome shotgun (WGS) entry which is preliminary data.</text>
</comment>